<dbReference type="Pfam" id="PF00932">
    <property type="entry name" value="LTD"/>
    <property type="match status" value="1"/>
</dbReference>
<dbReference type="Proteomes" id="UP000675554">
    <property type="component" value="Unassembled WGS sequence"/>
</dbReference>
<dbReference type="InterPro" id="IPR001322">
    <property type="entry name" value="Lamin_tail_dom"/>
</dbReference>
<sequence length="271" mass="29246">MRAILTGPTSGPGAPDSQGRLAGVRFTGTTADAPLDGREFTLGTVTIDNYVREGLMSFERIPLRLDIQLEVEGGPTQTFKPYAEYHAVNDQDQDSADTLALHRYPTSESFTLDGVPYALVLAGFAAEEDRPLPDALHVPEGRSSTAELRGMLVRADRLDVAIRTVRFKGEVAGSQADEYIEIVNRSAIMAPADGWVVNAGDFGQEFTFPSGTGALLPGVPLRIYTNEVHPEWGGHSFASKSAIWNDKGDTAEIRNTKNTVIARYAYGAAAD</sequence>
<name>A0A8T4IR83_9ACTN</name>
<reference evidence="2" key="1">
    <citation type="submission" date="2021-04" db="EMBL/GenBank/DDBJ databases">
        <title>Sequencing of actinobacteria type strains.</title>
        <authorList>
            <person name="Nguyen G.-S."/>
            <person name="Wentzel A."/>
        </authorList>
    </citation>
    <scope>NUCLEOTIDE SEQUENCE</scope>
    <source>
        <strain evidence="2">DSM 42095</strain>
    </source>
</reference>
<accession>A0A8T4IR83</accession>
<dbReference type="SUPFAM" id="SSF74853">
    <property type="entry name" value="Lamin A/C globular tail domain"/>
    <property type="match status" value="1"/>
</dbReference>
<dbReference type="InterPro" id="IPR047995">
    <property type="entry name" value="Choice_anch_K"/>
</dbReference>
<keyword evidence="3" id="KW-1185">Reference proteome</keyword>
<protein>
    <submittedName>
        <fullName evidence="2">Lamin tail domain-containing protein</fullName>
    </submittedName>
</protein>
<evidence type="ECO:0000313" key="2">
    <source>
        <dbReference type="EMBL" id="MBR7671884.1"/>
    </source>
</evidence>
<feature type="domain" description="LTD" evidence="1">
    <location>
        <begin position="159"/>
        <end position="267"/>
    </location>
</feature>
<dbReference type="EMBL" id="JAGSMN010000044">
    <property type="protein sequence ID" value="MBR7671884.1"/>
    <property type="molecule type" value="Genomic_DNA"/>
</dbReference>
<organism evidence="2 3">
    <name type="scientific">Streptomyces daliensis</name>
    <dbReference type="NCBI Taxonomy" id="299421"/>
    <lineage>
        <taxon>Bacteria</taxon>
        <taxon>Bacillati</taxon>
        <taxon>Actinomycetota</taxon>
        <taxon>Actinomycetes</taxon>
        <taxon>Kitasatosporales</taxon>
        <taxon>Streptomycetaceae</taxon>
        <taxon>Streptomyces</taxon>
    </lineage>
</organism>
<evidence type="ECO:0000259" key="1">
    <source>
        <dbReference type="Pfam" id="PF00932"/>
    </source>
</evidence>
<dbReference type="InterPro" id="IPR036415">
    <property type="entry name" value="Lamin_tail_dom_sf"/>
</dbReference>
<dbReference type="NCBIfam" id="NF038131">
    <property type="entry name" value="choice_anch_K"/>
    <property type="match status" value="1"/>
</dbReference>
<dbReference type="AlphaFoldDB" id="A0A8T4IR83"/>
<proteinExistence type="predicted"/>
<evidence type="ECO:0000313" key="3">
    <source>
        <dbReference type="Proteomes" id="UP000675554"/>
    </source>
</evidence>
<comment type="caution">
    <text evidence="2">The sequence shown here is derived from an EMBL/GenBank/DDBJ whole genome shotgun (WGS) entry which is preliminary data.</text>
</comment>
<gene>
    <name evidence="2" type="ORF">KDA82_02280</name>
</gene>